<organism evidence="9 10">
    <name type="scientific">Saccharothrix algeriensis</name>
    <dbReference type="NCBI Taxonomy" id="173560"/>
    <lineage>
        <taxon>Bacteria</taxon>
        <taxon>Bacillati</taxon>
        <taxon>Actinomycetota</taxon>
        <taxon>Actinomycetes</taxon>
        <taxon>Pseudonocardiales</taxon>
        <taxon>Pseudonocardiaceae</taxon>
        <taxon>Saccharothrix</taxon>
    </lineage>
</organism>
<evidence type="ECO:0000259" key="7">
    <source>
        <dbReference type="Pfam" id="PF00675"/>
    </source>
</evidence>
<dbReference type="Gene3D" id="3.30.830.10">
    <property type="entry name" value="Metalloenzyme, LuxS/M16 peptidase-like"/>
    <property type="match status" value="2"/>
</dbReference>
<dbReference type="Pfam" id="PF00675">
    <property type="entry name" value="Peptidase_M16"/>
    <property type="match status" value="1"/>
</dbReference>
<reference evidence="9 10" key="1">
    <citation type="submission" date="2021-01" db="EMBL/GenBank/DDBJ databases">
        <title>Sequencing the genomes of 1000 actinobacteria strains.</title>
        <authorList>
            <person name="Klenk H.-P."/>
        </authorList>
    </citation>
    <scope>NUCLEOTIDE SEQUENCE [LARGE SCALE GENOMIC DNA]</scope>
    <source>
        <strain evidence="9 10">DSM 44581</strain>
    </source>
</reference>
<evidence type="ECO:0000256" key="5">
    <source>
        <dbReference type="ARBA" id="ARBA00023049"/>
    </source>
</evidence>
<gene>
    <name evidence="9" type="ORF">JOE68_002201</name>
</gene>
<feature type="domain" description="Peptidase M16 N-terminal" evidence="7">
    <location>
        <begin position="16"/>
        <end position="132"/>
    </location>
</feature>
<dbReference type="Proteomes" id="UP001195724">
    <property type="component" value="Unassembled WGS sequence"/>
</dbReference>
<dbReference type="PANTHER" id="PTHR43690">
    <property type="entry name" value="NARDILYSIN"/>
    <property type="match status" value="1"/>
</dbReference>
<keyword evidence="4" id="KW-0862">Zinc</keyword>
<dbReference type="EMBL" id="JAFBCL010000001">
    <property type="protein sequence ID" value="MBM7811336.1"/>
    <property type="molecule type" value="Genomic_DNA"/>
</dbReference>
<dbReference type="SUPFAM" id="SSF63411">
    <property type="entry name" value="LuxS/MPP-like metallohydrolase"/>
    <property type="match status" value="2"/>
</dbReference>
<evidence type="ECO:0000313" key="9">
    <source>
        <dbReference type="EMBL" id="MBM7811336.1"/>
    </source>
</evidence>
<dbReference type="InterPro" id="IPR007863">
    <property type="entry name" value="Peptidase_M16_C"/>
</dbReference>
<dbReference type="InterPro" id="IPR011249">
    <property type="entry name" value="Metalloenz_LuxS/M16"/>
</dbReference>
<evidence type="ECO:0000256" key="3">
    <source>
        <dbReference type="ARBA" id="ARBA00022801"/>
    </source>
</evidence>
<name>A0ABS2S528_9PSEU</name>
<evidence type="ECO:0000313" key="10">
    <source>
        <dbReference type="Proteomes" id="UP001195724"/>
    </source>
</evidence>
<evidence type="ECO:0000256" key="2">
    <source>
        <dbReference type="ARBA" id="ARBA00022670"/>
    </source>
</evidence>
<keyword evidence="2" id="KW-0645">Protease</keyword>
<evidence type="ECO:0000256" key="6">
    <source>
        <dbReference type="SAM" id="MobiDB-lite"/>
    </source>
</evidence>
<keyword evidence="10" id="KW-1185">Reference proteome</keyword>
<comment type="similarity">
    <text evidence="1">Belongs to the peptidase M16 family.</text>
</comment>
<sequence>MALPELHRFTLPNGLRVVLAPDPSAPVVGVSVHYDVGFRSEPEGRTGFAHLFEHLMFQGSESLEKLAHFRHVQSSGGTFNGSTHPDYTDYYQVLPSAALERALFLEADRMRAPKITEENLRNQIDVVKEEIRLNVLNRPYGGFPWILLPPVLFQTFPNAHNGYGDFTDLENATVDDCAAFFDTYYAPGNAVLTVAGDFAPETAKALVEKHFGDVPARPVPVRPSFAEAPPKGEVRAEHTDKHAPMPAVALGYRIPDPVSEVEGYLSYLVLAGVLTDGDGSRLQQRLVHRDALVVDVGAGCGLFGPLEARDPDTFSITAIHPPDIAADRVIAAVDEELLRLAEEGPTEQELAKVTARWVSTMHREHDRLTSRTLGLGSAELLFGRAELLYELPDKLAGITTDVVAAAAKALRPDSRAVLLLNPAGAPAADAETGAAADPAADATTAAGTAPAAGADAATGAADQTTPDTAAGAASDNGGTE</sequence>
<keyword evidence="5" id="KW-0482">Metalloprotease</keyword>
<keyword evidence="3" id="KW-0378">Hydrolase</keyword>
<feature type="domain" description="Peptidase M16 C-terminal" evidence="8">
    <location>
        <begin position="172"/>
        <end position="353"/>
    </location>
</feature>
<dbReference type="PANTHER" id="PTHR43690:SF17">
    <property type="entry name" value="PROTEIN YHJJ"/>
    <property type="match status" value="1"/>
</dbReference>
<evidence type="ECO:0000256" key="4">
    <source>
        <dbReference type="ARBA" id="ARBA00022833"/>
    </source>
</evidence>
<protein>
    <submittedName>
        <fullName evidence="9">Zn-dependent peptidase</fullName>
    </submittedName>
</protein>
<evidence type="ECO:0000259" key="8">
    <source>
        <dbReference type="Pfam" id="PF05193"/>
    </source>
</evidence>
<dbReference type="RefSeq" id="WP_239562206.1">
    <property type="nucleotide sequence ID" value="NZ_JAFBCL010000001.1"/>
</dbReference>
<dbReference type="Pfam" id="PF05193">
    <property type="entry name" value="Peptidase_M16_C"/>
    <property type="match status" value="1"/>
</dbReference>
<feature type="region of interest" description="Disordered" evidence="6">
    <location>
        <begin position="428"/>
        <end position="480"/>
    </location>
</feature>
<dbReference type="InterPro" id="IPR050626">
    <property type="entry name" value="Peptidase_M16"/>
</dbReference>
<comment type="caution">
    <text evidence="9">The sequence shown here is derived from an EMBL/GenBank/DDBJ whole genome shotgun (WGS) entry which is preliminary data.</text>
</comment>
<evidence type="ECO:0000256" key="1">
    <source>
        <dbReference type="ARBA" id="ARBA00007261"/>
    </source>
</evidence>
<accession>A0ABS2S528</accession>
<dbReference type="InterPro" id="IPR011765">
    <property type="entry name" value="Pept_M16_N"/>
</dbReference>
<proteinExistence type="inferred from homology"/>
<feature type="compositionally biased region" description="Low complexity" evidence="6">
    <location>
        <begin position="428"/>
        <end position="473"/>
    </location>
</feature>